<feature type="region of interest" description="Disordered" evidence="1">
    <location>
        <begin position="211"/>
        <end position="340"/>
    </location>
</feature>
<feature type="compositionally biased region" description="Basic residues" evidence="1">
    <location>
        <begin position="274"/>
        <end position="283"/>
    </location>
</feature>
<evidence type="ECO:0000313" key="2">
    <source>
        <dbReference type="EMBL" id="KAK7915866.1"/>
    </source>
</evidence>
<evidence type="ECO:0000256" key="1">
    <source>
        <dbReference type="SAM" id="MobiDB-lite"/>
    </source>
</evidence>
<feature type="compositionally biased region" description="Polar residues" evidence="1">
    <location>
        <begin position="307"/>
        <end position="316"/>
    </location>
</feature>
<feature type="compositionally biased region" description="Basic residues" evidence="1">
    <location>
        <begin position="324"/>
        <end position="333"/>
    </location>
</feature>
<accession>A0AAW0P6D1</accession>
<feature type="compositionally biased region" description="Basic residues" evidence="1">
    <location>
        <begin position="493"/>
        <end position="508"/>
    </location>
</feature>
<dbReference type="Proteomes" id="UP001460270">
    <property type="component" value="Unassembled WGS sequence"/>
</dbReference>
<protein>
    <submittedName>
        <fullName evidence="2">Uncharacterized protein</fullName>
    </submittedName>
</protein>
<organism evidence="2 3">
    <name type="scientific">Mugilogobius chulae</name>
    <name type="common">yellowstripe goby</name>
    <dbReference type="NCBI Taxonomy" id="88201"/>
    <lineage>
        <taxon>Eukaryota</taxon>
        <taxon>Metazoa</taxon>
        <taxon>Chordata</taxon>
        <taxon>Craniata</taxon>
        <taxon>Vertebrata</taxon>
        <taxon>Euteleostomi</taxon>
        <taxon>Actinopterygii</taxon>
        <taxon>Neopterygii</taxon>
        <taxon>Teleostei</taxon>
        <taxon>Neoteleostei</taxon>
        <taxon>Acanthomorphata</taxon>
        <taxon>Gobiaria</taxon>
        <taxon>Gobiiformes</taxon>
        <taxon>Gobioidei</taxon>
        <taxon>Gobiidae</taxon>
        <taxon>Gobionellinae</taxon>
        <taxon>Mugilogobius</taxon>
    </lineage>
</organism>
<feature type="compositionally biased region" description="Basic and acidic residues" evidence="1">
    <location>
        <begin position="284"/>
        <end position="304"/>
    </location>
</feature>
<name>A0AAW0P6D1_9GOBI</name>
<comment type="caution">
    <text evidence="2">The sequence shown here is derived from an EMBL/GenBank/DDBJ whole genome shotgun (WGS) entry which is preliminary data.</text>
</comment>
<dbReference type="AlphaFoldDB" id="A0AAW0P6D1"/>
<feature type="compositionally biased region" description="Basic and acidic residues" evidence="1">
    <location>
        <begin position="452"/>
        <end position="461"/>
    </location>
</feature>
<reference evidence="3" key="1">
    <citation type="submission" date="2024-04" db="EMBL/GenBank/DDBJ databases">
        <title>Salinicola lusitanus LLJ914,a marine bacterium isolated from the Okinawa Trough.</title>
        <authorList>
            <person name="Li J."/>
        </authorList>
    </citation>
    <scope>NUCLEOTIDE SEQUENCE [LARGE SCALE GENOMIC DNA]</scope>
</reference>
<feature type="region of interest" description="Disordered" evidence="1">
    <location>
        <begin position="369"/>
        <end position="397"/>
    </location>
</feature>
<sequence length="508" mass="57774">MAGFFSCAGEIWSKSPSFELTLPTVDTDNEEITPITEDEKSDEEDIKIIDKRLFVYSLKPKRSKSSQPWFASLKDKTTKSITKSIAPQYSTSNNHGHLSHYDKRLESSDEVNASMTARCPENDAHICKVNLSEGREDQENGLSALDEFEEPESQSILQNNSLDSRKRHDHFYDTNMLPSTSIKCGNNTFENEDENLNRVMSHESVYLFEDYITNNPPPHRSKAKTPRQANREQEKKTDNKEKPKTCNLEKGQYLHEDTEDFSCPAVEEHGTPQNKKRKRHKKNKGDLENMEKEQNETPKDKEIQGDGQLNNVTSEVKTSEKKEGRKHKKKRKKTNDCDENVLEPLPLQNIVKSSPLGLVESQEHSEVGLANIDNGGTDCKTTQHDESVSVRKKKKKKVSLVAETMENAIHLSVSGEDHGISTNETESAETNKHLQDAQLGNKAKKKKKKRRADGEFDKIDSNEINDPINEPSKNKDCDISEVNQPPSDDNDHLKKKKKKASKKLYLKE</sequence>
<proteinExistence type="predicted"/>
<feature type="compositionally biased region" description="Basic residues" evidence="1">
    <location>
        <begin position="442"/>
        <end position="451"/>
    </location>
</feature>
<feature type="region of interest" description="Disordered" evidence="1">
    <location>
        <begin position="409"/>
        <end position="508"/>
    </location>
</feature>
<keyword evidence="3" id="KW-1185">Reference proteome</keyword>
<feature type="compositionally biased region" description="Basic and acidic residues" evidence="1">
    <location>
        <begin position="229"/>
        <end position="244"/>
    </location>
</feature>
<evidence type="ECO:0000313" key="3">
    <source>
        <dbReference type="Proteomes" id="UP001460270"/>
    </source>
</evidence>
<dbReference type="EMBL" id="JBBPFD010000008">
    <property type="protein sequence ID" value="KAK7915866.1"/>
    <property type="molecule type" value="Genomic_DNA"/>
</dbReference>
<gene>
    <name evidence="2" type="ORF">WMY93_011627</name>
</gene>